<proteinExistence type="predicted"/>
<evidence type="ECO:0000313" key="3">
    <source>
        <dbReference type="EMBL" id="KAF9966468.1"/>
    </source>
</evidence>
<sequence>MDCDILNPERCYCLQAQRCPHWIVASRQSALHQAKDLPSPSATHAGGLDNGRDYSYPEGDQSLVVNELQRELRLAILEIEKVSKTSRDLAHMNQELEESRLLAVSDQARTAKRLVLMSSQLEFTEQKLFSLTQEVGDGLKDSDLLRIERIKREALQEREDAGRLRIETLQDELQEVQRSERLLQQRLLTTQSKYETLAKRHDLLRRQQQEVDLARESREAIAWLKETTDRLCSPPQGSLGQAIQQEKTMHGQAPINIHQSSPSTSPPSSVIADPPLAAQNQLISLIKELATANSTLRTELTEYRDLLQDSRNEIISLRSQVEDYEQGHVLECCGGNYLDDPAGDPTMAPGAWNAFDGQSPLDIGLQMRKEHLQAAGSPPPYMTTPAAHAEQHLHHHFHLPGVRGNVFDELEQRLYQQGNPLTPAVPSTRHKSRHSSRKDVGGHRSSKDHARSSHSRHAHQTHHLPAALRATATVSTSTSTSEVRRPSAPNTVPGPYAHLSARNKTRLRAESDPHVTRGRHKKSLYTDADLDLLGSGDEQEEYKKDGKPKNDDVGDHDDLSSDDGDSDGDQEPGFVAAFAEVTLD</sequence>
<feature type="coiled-coil region" evidence="1">
    <location>
        <begin position="293"/>
        <end position="327"/>
    </location>
</feature>
<evidence type="ECO:0000256" key="2">
    <source>
        <dbReference type="SAM" id="MobiDB-lite"/>
    </source>
</evidence>
<feature type="region of interest" description="Disordered" evidence="2">
    <location>
        <begin position="418"/>
        <end position="584"/>
    </location>
</feature>
<feature type="compositionally biased region" description="Low complexity" evidence="2">
    <location>
        <begin position="466"/>
        <end position="481"/>
    </location>
</feature>
<reference evidence="3" key="1">
    <citation type="journal article" date="2020" name="Fungal Divers.">
        <title>Resolving the Mortierellaceae phylogeny through synthesis of multi-gene phylogenetics and phylogenomics.</title>
        <authorList>
            <person name="Vandepol N."/>
            <person name="Liber J."/>
            <person name="Desiro A."/>
            <person name="Na H."/>
            <person name="Kennedy M."/>
            <person name="Barry K."/>
            <person name="Grigoriev I.V."/>
            <person name="Miller A.N."/>
            <person name="O'Donnell K."/>
            <person name="Stajich J.E."/>
            <person name="Bonito G."/>
        </authorList>
    </citation>
    <scope>NUCLEOTIDE SEQUENCE</scope>
    <source>
        <strain evidence="3">CK1249</strain>
    </source>
</reference>
<evidence type="ECO:0000256" key="1">
    <source>
        <dbReference type="SAM" id="Coils"/>
    </source>
</evidence>
<dbReference type="OrthoDB" id="4088568at2759"/>
<evidence type="ECO:0000313" key="4">
    <source>
        <dbReference type="Proteomes" id="UP000738359"/>
    </source>
</evidence>
<feature type="coiled-coil region" evidence="1">
    <location>
        <begin position="147"/>
        <end position="186"/>
    </location>
</feature>
<dbReference type="EMBL" id="JAAAHY010000154">
    <property type="protein sequence ID" value="KAF9966468.1"/>
    <property type="molecule type" value="Genomic_DNA"/>
</dbReference>
<dbReference type="Proteomes" id="UP000738359">
    <property type="component" value="Unassembled WGS sequence"/>
</dbReference>
<keyword evidence="4" id="KW-1185">Reference proteome</keyword>
<dbReference type="AlphaFoldDB" id="A0A9P6JBG6"/>
<protein>
    <submittedName>
        <fullName evidence="3">Uncharacterized protein</fullName>
    </submittedName>
</protein>
<keyword evidence="1" id="KW-0175">Coiled coil</keyword>
<feature type="compositionally biased region" description="Basic and acidic residues" evidence="2">
    <location>
        <begin position="437"/>
        <end position="451"/>
    </location>
</feature>
<organism evidence="3 4">
    <name type="scientific">Mortierella alpina</name>
    <name type="common">Oleaginous fungus</name>
    <name type="synonym">Mortierella renispora</name>
    <dbReference type="NCBI Taxonomy" id="64518"/>
    <lineage>
        <taxon>Eukaryota</taxon>
        <taxon>Fungi</taxon>
        <taxon>Fungi incertae sedis</taxon>
        <taxon>Mucoromycota</taxon>
        <taxon>Mortierellomycotina</taxon>
        <taxon>Mortierellomycetes</taxon>
        <taxon>Mortierellales</taxon>
        <taxon>Mortierellaceae</taxon>
        <taxon>Mortierella</taxon>
    </lineage>
</organism>
<feature type="compositionally biased region" description="Basic and acidic residues" evidence="2">
    <location>
        <begin position="541"/>
        <end position="559"/>
    </location>
</feature>
<gene>
    <name evidence="3" type="ORF">BGZ70_002257</name>
</gene>
<feature type="compositionally biased region" description="Basic residues" evidence="2">
    <location>
        <begin position="452"/>
        <end position="462"/>
    </location>
</feature>
<accession>A0A9P6JBG6</accession>
<feature type="region of interest" description="Disordered" evidence="2">
    <location>
        <begin position="34"/>
        <end position="53"/>
    </location>
</feature>
<comment type="caution">
    <text evidence="3">The sequence shown here is derived from an EMBL/GenBank/DDBJ whole genome shotgun (WGS) entry which is preliminary data.</text>
</comment>
<name>A0A9P6JBG6_MORAP</name>
<feature type="compositionally biased region" description="Acidic residues" evidence="2">
    <location>
        <begin position="560"/>
        <end position="570"/>
    </location>
</feature>